<sequence length="70" mass="7778">MMEQLGELDEAQKAYARELFERAVRNAKAVAWWRGAPITDGEAAAQVVTEVVAERRRALALALPEGKVLR</sequence>
<organism evidence="1 2">
    <name type="scientific">Mycobacterium phage Henu3</name>
    <dbReference type="NCBI Taxonomy" id="2492961"/>
    <lineage>
        <taxon>Viruses</taxon>
        <taxon>Duplodnaviria</taxon>
        <taxon>Heunggongvirae</taxon>
        <taxon>Uroviricota</taxon>
        <taxon>Caudoviricetes</taxon>
        <taxon>Weiservirinae</taxon>
        <taxon>Fionnbharthvirus</taxon>
        <taxon>Fionnbharthvirus henu3</taxon>
    </lineage>
</organism>
<protein>
    <submittedName>
        <fullName evidence="1">Uncharacterized protein</fullName>
    </submittedName>
</protein>
<accession>A0A410T7I2</accession>
<reference evidence="1 2" key="1">
    <citation type="submission" date="2018-11" db="EMBL/GenBank/DDBJ databases">
        <authorList>
            <person name="Teng T."/>
        </authorList>
    </citation>
    <scope>NUCLEOTIDE SEQUENCE [LARGE SCALE GENOMIC DNA]</scope>
</reference>
<evidence type="ECO:0000313" key="1">
    <source>
        <dbReference type="EMBL" id="QAU04961.1"/>
    </source>
</evidence>
<evidence type="ECO:0000313" key="2">
    <source>
        <dbReference type="Proteomes" id="UP000290904"/>
    </source>
</evidence>
<name>A0A410T7I2_9CAUD</name>
<keyword evidence="2" id="KW-1185">Reference proteome</keyword>
<dbReference type="Proteomes" id="UP000290904">
    <property type="component" value="Segment"/>
</dbReference>
<dbReference type="EMBL" id="MK224497">
    <property type="protein sequence ID" value="QAU04961.1"/>
    <property type="molecule type" value="Genomic_DNA"/>
</dbReference>
<gene>
    <name evidence="1" type="ORF">Henu3_gp16</name>
</gene>
<proteinExistence type="predicted"/>